<sequence length="413" mass="43805">MKKMTGILVILDGLAGRPTDLNGATCLERAVTPALDRLAARGALGLMDPVAPGVRPGSDTSHLSIFGYDPQRVYTGRGAFEALGIGMDVRGGDVCFRANFATVEERDGELIVLDRRAGRLPDGKPFEEAINGIRLDDFGVEFFFRASTEHRGALVLRGPGLSPAVSETDPHAVGVPVSRAEGHEAGARRTAEIVNAFTRRAHEALRDHPLNRERARRGELPANAILLRGAAAMPHLRPVTDEYGIRGVCIAGGALYKGVARLAGLTVLDVPGATGDLKTDLRAKARAALSAREDSALIFVHIKGTDNAAHDGDAQAKRQFIERADREFFAPLLADLPWDAVHLCVSGDHTTPPAVGEHTADPVPVLFVGPAVRPDGSRAFGERAAGRGGLGRFAGRLVPQLLGYCDLGPKFGA</sequence>
<evidence type="ECO:0000313" key="9">
    <source>
        <dbReference type="Proteomes" id="UP000249818"/>
    </source>
</evidence>
<dbReference type="OrthoDB" id="9804453at2"/>
<dbReference type="CDD" id="cd16011">
    <property type="entry name" value="iPGM_like"/>
    <property type="match status" value="1"/>
</dbReference>
<reference evidence="9" key="1">
    <citation type="submission" date="2018-05" db="EMBL/GenBank/DDBJ databases">
        <authorList>
            <person name="Hao L."/>
        </authorList>
    </citation>
    <scope>NUCLEOTIDE SEQUENCE [LARGE SCALE GENOMIC DNA]</scope>
</reference>
<dbReference type="InterPro" id="IPR042253">
    <property type="entry name" value="Pglycerate_mutase_ApgM_sf"/>
</dbReference>
<name>A0A2X3KYD4_9BACT</name>
<evidence type="ECO:0000313" key="8">
    <source>
        <dbReference type="EMBL" id="SQD92526.1"/>
    </source>
</evidence>
<dbReference type="Gene3D" id="3.30.70.2130">
    <property type="entry name" value="Metalloenzyme domain"/>
    <property type="match status" value="1"/>
</dbReference>
<proteinExistence type="inferred from homology"/>
<dbReference type="PIRSF" id="PIRSF006392">
    <property type="entry name" value="IPGAM_arch"/>
    <property type="match status" value="1"/>
</dbReference>
<keyword evidence="9" id="KW-1185">Reference proteome</keyword>
<comment type="similarity">
    <text evidence="4">Belongs to the BPG-independent phosphoglycerate mutase family. A-PGAM subfamily.</text>
</comment>
<dbReference type="AlphaFoldDB" id="A0A2X3KYD4"/>
<dbReference type="GO" id="GO:0046872">
    <property type="term" value="F:metal ion binding"/>
    <property type="evidence" value="ECO:0007669"/>
    <property type="project" value="InterPro"/>
</dbReference>
<dbReference type="Gene3D" id="3.40.720.10">
    <property type="entry name" value="Alkaline Phosphatase, subunit A"/>
    <property type="match status" value="2"/>
</dbReference>
<evidence type="ECO:0000256" key="2">
    <source>
        <dbReference type="ARBA" id="ARBA00002315"/>
    </source>
</evidence>
<dbReference type="Proteomes" id="UP000249818">
    <property type="component" value="Chromosome BARAN1"/>
</dbReference>
<comment type="function">
    <text evidence="2">Catalyzes the interconversion of 2-phosphoglycerate and 3-phosphoglycerate.</text>
</comment>
<dbReference type="PANTHER" id="PTHR31209">
    <property type="entry name" value="COFACTOR-INDEPENDENT PHOSPHOGLYCERATE MUTASE"/>
    <property type="match status" value="1"/>
</dbReference>
<protein>
    <submittedName>
        <fullName evidence="8">2,3-bisphosphoglycerate-independent phosphoglycerate mutase</fullName>
        <ecNumber evidence="8">5.4.2.-</ecNumber>
    </submittedName>
</protein>
<gene>
    <name evidence="8" type="primary">apgM</name>
    <name evidence="8" type="ORF">BARAN1_0502</name>
</gene>
<feature type="domain" description="Metalloenzyme" evidence="7">
    <location>
        <begin position="5"/>
        <end position="399"/>
    </location>
</feature>
<dbReference type="HAMAP" id="MF_01402_A">
    <property type="entry name" value="ApgM_A"/>
    <property type="match status" value="1"/>
</dbReference>
<dbReference type="Pfam" id="PF10143">
    <property type="entry name" value="PhosphMutase"/>
    <property type="match status" value="1"/>
</dbReference>
<evidence type="ECO:0000256" key="3">
    <source>
        <dbReference type="ARBA" id="ARBA00004921"/>
    </source>
</evidence>
<dbReference type="NCBIfam" id="TIGR00306">
    <property type="entry name" value="apgM"/>
    <property type="match status" value="1"/>
</dbReference>
<evidence type="ECO:0000259" key="7">
    <source>
        <dbReference type="Pfam" id="PF01676"/>
    </source>
</evidence>
<accession>A0A2X3KYD4</accession>
<comment type="catalytic activity">
    <reaction evidence="1">
        <text>(2R)-2-phosphoglycerate = (2R)-3-phosphoglycerate</text>
        <dbReference type="Rhea" id="RHEA:15901"/>
        <dbReference type="ChEBI" id="CHEBI:58272"/>
        <dbReference type="ChEBI" id="CHEBI:58289"/>
        <dbReference type="EC" id="5.4.2.12"/>
    </reaction>
</comment>
<dbReference type="GO" id="GO:0004619">
    <property type="term" value="F:phosphoglycerate mutase activity"/>
    <property type="evidence" value="ECO:0007669"/>
    <property type="project" value="UniProtKB-EC"/>
</dbReference>
<dbReference type="KEGG" id="bana:BARAN1_0502"/>
<dbReference type="EC" id="5.4.2.-" evidence="8"/>
<dbReference type="InterPro" id="IPR017850">
    <property type="entry name" value="Alkaline_phosphatase_core_sf"/>
</dbReference>
<dbReference type="GO" id="GO:0006096">
    <property type="term" value="P:glycolytic process"/>
    <property type="evidence" value="ECO:0007669"/>
    <property type="project" value="UniProtKB-KW"/>
</dbReference>
<evidence type="ECO:0000256" key="1">
    <source>
        <dbReference type="ARBA" id="ARBA00000370"/>
    </source>
</evidence>
<dbReference type="SUPFAM" id="SSF53649">
    <property type="entry name" value="Alkaline phosphatase-like"/>
    <property type="match status" value="1"/>
</dbReference>
<comment type="pathway">
    <text evidence="3">Carbohydrate degradation.</text>
</comment>
<keyword evidence="5" id="KW-0324">Glycolysis</keyword>
<evidence type="ECO:0000256" key="4">
    <source>
        <dbReference type="ARBA" id="ARBA00005524"/>
    </source>
</evidence>
<evidence type="ECO:0000256" key="6">
    <source>
        <dbReference type="ARBA" id="ARBA00023235"/>
    </source>
</evidence>
<keyword evidence="6 8" id="KW-0413">Isomerase</keyword>
<dbReference type="PANTHER" id="PTHR31209:SF0">
    <property type="entry name" value="METALLOENZYME DOMAIN-CONTAINING PROTEIN"/>
    <property type="match status" value="1"/>
</dbReference>
<dbReference type="InterPro" id="IPR006124">
    <property type="entry name" value="Metalloenzyme"/>
</dbReference>
<dbReference type="InterPro" id="IPR004456">
    <property type="entry name" value="Pglycerate_mutase_ApgM"/>
</dbReference>
<dbReference type="Pfam" id="PF01676">
    <property type="entry name" value="Metalloenzyme"/>
    <property type="match status" value="1"/>
</dbReference>
<evidence type="ECO:0000256" key="5">
    <source>
        <dbReference type="ARBA" id="ARBA00023152"/>
    </source>
</evidence>
<dbReference type="EMBL" id="LS483254">
    <property type="protein sequence ID" value="SQD92526.1"/>
    <property type="molecule type" value="Genomic_DNA"/>
</dbReference>
<organism evidence="8 9">
    <name type="scientific">Candidatus Bipolaricaulis anaerobius</name>
    <dbReference type="NCBI Taxonomy" id="2026885"/>
    <lineage>
        <taxon>Bacteria</taxon>
        <taxon>Candidatus Bipolaricaulota</taxon>
        <taxon>Candidatus Bipolaricaulia</taxon>
        <taxon>Candidatus Bipolaricaulales</taxon>
        <taxon>Candidatus Bipolaricaulaceae</taxon>
        <taxon>Candidatus Bipolaricaulis</taxon>
    </lineage>
</organism>
<dbReference type="InterPro" id="IPR023665">
    <property type="entry name" value="ApgAM_prokaryotes"/>
</dbReference>